<keyword evidence="6" id="KW-0547">Nucleotide-binding</keyword>
<dbReference type="CDD" id="cd05145">
    <property type="entry name" value="RIO1_like"/>
    <property type="match status" value="1"/>
</dbReference>
<keyword evidence="9" id="KW-0460">Magnesium</keyword>
<accession>A0A7J4K1H9</accession>
<protein>
    <recommendedName>
        <fullName evidence="2">non-specific serine/threonine protein kinase</fullName>
        <ecNumber evidence="2">2.7.11.1</ecNumber>
    </recommendedName>
</protein>
<dbReference type="PROSITE" id="PS50011">
    <property type="entry name" value="PROTEIN_KINASE_DOM"/>
    <property type="match status" value="1"/>
</dbReference>
<evidence type="ECO:0000256" key="9">
    <source>
        <dbReference type="ARBA" id="ARBA00022842"/>
    </source>
</evidence>
<dbReference type="AlphaFoldDB" id="A0A7J4K1H9"/>
<comment type="caution">
    <text evidence="13">The sequence shown here is derived from an EMBL/GenBank/DDBJ whole genome shotgun (WGS) entry which is preliminary data.</text>
</comment>
<comment type="similarity">
    <text evidence="1">Belongs to the protein kinase superfamily. RIO-type Ser/Thr kinase family.</text>
</comment>
<dbReference type="SMART" id="SM00090">
    <property type="entry name" value="RIO"/>
    <property type="match status" value="1"/>
</dbReference>
<keyword evidence="7 13" id="KW-0418">Kinase</keyword>
<dbReference type="InterPro" id="IPR051272">
    <property type="entry name" value="RIO-type_Ser/Thr_kinase"/>
</dbReference>
<comment type="catalytic activity">
    <reaction evidence="10">
        <text>L-threonyl-[protein] + ATP = O-phospho-L-threonyl-[protein] + ADP + H(+)</text>
        <dbReference type="Rhea" id="RHEA:46608"/>
        <dbReference type="Rhea" id="RHEA-COMP:11060"/>
        <dbReference type="Rhea" id="RHEA-COMP:11605"/>
        <dbReference type="ChEBI" id="CHEBI:15378"/>
        <dbReference type="ChEBI" id="CHEBI:30013"/>
        <dbReference type="ChEBI" id="CHEBI:30616"/>
        <dbReference type="ChEBI" id="CHEBI:61977"/>
        <dbReference type="ChEBI" id="CHEBI:456216"/>
        <dbReference type="EC" id="2.7.11.1"/>
    </reaction>
</comment>
<evidence type="ECO:0000256" key="11">
    <source>
        <dbReference type="ARBA" id="ARBA00048679"/>
    </source>
</evidence>
<evidence type="ECO:0000256" key="3">
    <source>
        <dbReference type="ARBA" id="ARBA00022527"/>
    </source>
</evidence>
<evidence type="ECO:0000256" key="1">
    <source>
        <dbReference type="ARBA" id="ARBA00009196"/>
    </source>
</evidence>
<evidence type="ECO:0000256" key="4">
    <source>
        <dbReference type="ARBA" id="ARBA00022679"/>
    </source>
</evidence>
<dbReference type="InterPro" id="IPR018934">
    <property type="entry name" value="RIO_dom"/>
</dbReference>
<keyword evidence="8" id="KW-0067">ATP-binding</keyword>
<reference evidence="15" key="1">
    <citation type="journal article" date="2020" name="bioRxiv">
        <title>A rank-normalized archaeal taxonomy based on genome phylogeny resolves widespread incomplete and uneven classifications.</title>
        <authorList>
            <person name="Rinke C."/>
            <person name="Chuvochina M."/>
            <person name="Mussig A.J."/>
            <person name="Chaumeil P.-A."/>
            <person name="Waite D.W."/>
            <person name="Whitman W.B."/>
            <person name="Parks D.H."/>
            <person name="Hugenholtz P."/>
        </authorList>
    </citation>
    <scope>NUCLEOTIDE SEQUENCE [LARGE SCALE GENOMIC DNA]</scope>
</reference>
<dbReference type="Pfam" id="PF01163">
    <property type="entry name" value="RIO1"/>
    <property type="match status" value="1"/>
</dbReference>
<dbReference type="EC" id="2.7.11.1" evidence="2"/>
<dbReference type="Gene3D" id="3.30.200.20">
    <property type="entry name" value="Phosphorylase Kinase, domain 1"/>
    <property type="match status" value="1"/>
</dbReference>
<evidence type="ECO:0000256" key="8">
    <source>
        <dbReference type="ARBA" id="ARBA00022840"/>
    </source>
</evidence>
<reference evidence="14" key="2">
    <citation type="submission" date="2021-03" db="EMBL/GenBank/DDBJ databases">
        <authorList>
            <person name="Jaffe A."/>
        </authorList>
    </citation>
    <scope>NUCLEOTIDE SEQUENCE</scope>
    <source>
        <strain evidence="14">RIFCSPLOWO2_01_FULL_43_13</strain>
    </source>
</reference>
<dbReference type="PANTHER" id="PTHR45723">
    <property type="entry name" value="SERINE/THREONINE-PROTEIN KINASE RIO1"/>
    <property type="match status" value="1"/>
</dbReference>
<dbReference type="PROSITE" id="PS01245">
    <property type="entry name" value="RIO1"/>
    <property type="match status" value="1"/>
</dbReference>
<dbReference type="InterPro" id="IPR000687">
    <property type="entry name" value="RIO_kinase"/>
</dbReference>
<feature type="domain" description="Protein kinase" evidence="12">
    <location>
        <begin position="43"/>
        <end position="254"/>
    </location>
</feature>
<dbReference type="Proteomes" id="UP000680185">
    <property type="component" value="Unassembled WGS sequence"/>
</dbReference>
<keyword evidence="5" id="KW-0479">Metal-binding</keyword>
<dbReference type="EMBL" id="DUFW01000025">
    <property type="protein sequence ID" value="HIH21366.1"/>
    <property type="molecule type" value="Genomic_DNA"/>
</dbReference>
<evidence type="ECO:0000256" key="5">
    <source>
        <dbReference type="ARBA" id="ARBA00022723"/>
    </source>
</evidence>
<gene>
    <name evidence="13" type="ORF">HA222_01730</name>
    <name evidence="14" type="ORF">J4478_00560</name>
</gene>
<evidence type="ECO:0000313" key="15">
    <source>
        <dbReference type="Proteomes" id="UP000590964"/>
    </source>
</evidence>
<evidence type="ECO:0000256" key="2">
    <source>
        <dbReference type="ARBA" id="ARBA00012513"/>
    </source>
</evidence>
<dbReference type="EMBL" id="JAGVWB010000004">
    <property type="protein sequence ID" value="MBS3057875.1"/>
    <property type="molecule type" value="Genomic_DNA"/>
</dbReference>
<dbReference type="InterPro" id="IPR000719">
    <property type="entry name" value="Prot_kinase_dom"/>
</dbReference>
<evidence type="ECO:0000313" key="13">
    <source>
        <dbReference type="EMBL" id="HIH21366.1"/>
    </source>
</evidence>
<keyword evidence="3" id="KW-0723">Serine/threonine-protein kinase</keyword>
<evidence type="ECO:0000256" key="7">
    <source>
        <dbReference type="ARBA" id="ARBA00022777"/>
    </source>
</evidence>
<dbReference type="InterPro" id="IPR018935">
    <property type="entry name" value="RIO_kinase_CS"/>
</dbReference>
<evidence type="ECO:0000256" key="6">
    <source>
        <dbReference type="ARBA" id="ARBA00022741"/>
    </source>
</evidence>
<sequence length="254" mass="29322">MPEEEEGLAKELKDENVRKVFQRVFDRQTIQAIHSLAMKGNFKHLEFLISEGKEALVFRAVDDSGSFKAVKVYKITASTFKNMLPYIQGDPRFKKVRNEKTDLVMAWCRKEFRNLEECAKAKVSAPLPNVFLQNALVMEFIGDKEGNAAPVLKTIVSELDWWDVYRQVVENFARMVFKAKLVHADLSEFNMLYQDGKIVFIDLGQAVSLQHPKAREFLDRDLKNIARFFSKKGVQKSAEEIKEDLRKLKAKELS</sequence>
<dbReference type="SUPFAM" id="SSF56112">
    <property type="entry name" value="Protein kinase-like (PK-like)"/>
    <property type="match status" value="1"/>
</dbReference>
<name>A0A7J4K1H9_9ARCH</name>
<evidence type="ECO:0000259" key="12">
    <source>
        <dbReference type="PROSITE" id="PS50011"/>
    </source>
</evidence>
<proteinExistence type="inferred from homology"/>
<evidence type="ECO:0000256" key="10">
    <source>
        <dbReference type="ARBA" id="ARBA00047899"/>
    </source>
</evidence>
<dbReference type="Proteomes" id="UP000590964">
    <property type="component" value="Unassembled WGS sequence"/>
</dbReference>
<comment type="catalytic activity">
    <reaction evidence="11">
        <text>L-seryl-[protein] + ATP = O-phospho-L-seryl-[protein] + ADP + H(+)</text>
        <dbReference type="Rhea" id="RHEA:17989"/>
        <dbReference type="Rhea" id="RHEA-COMP:9863"/>
        <dbReference type="Rhea" id="RHEA-COMP:11604"/>
        <dbReference type="ChEBI" id="CHEBI:15378"/>
        <dbReference type="ChEBI" id="CHEBI:29999"/>
        <dbReference type="ChEBI" id="CHEBI:30616"/>
        <dbReference type="ChEBI" id="CHEBI:83421"/>
        <dbReference type="ChEBI" id="CHEBI:456216"/>
        <dbReference type="EC" id="2.7.11.1"/>
    </reaction>
</comment>
<keyword evidence="4" id="KW-0808">Transferase</keyword>
<reference evidence="14" key="3">
    <citation type="submission" date="2021-05" db="EMBL/GenBank/DDBJ databases">
        <title>Protein family content uncovers lineage relationships and bacterial pathway maintenance mechanisms in DPANN archaea.</title>
        <authorList>
            <person name="Castelle C.J."/>
            <person name="Meheust R."/>
            <person name="Jaffe A.L."/>
            <person name="Seitz K."/>
            <person name="Gong X."/>
            <person name="Baker B.J."/>
            <person name="Banfield J.F."/>
        </authorList>
    </citation>
    <scope>NUCLEOTIDE SEQUENCE</scope>
    <source>
        <strain evidence="14">RIFCSPLOWO2_01_FULL_43_13</strain>
    </source>
</reference>
<dbReference type="GO" id="GO:0004674">
    <property type="term" value="F:protein serine/threonine kinase activity"/>
    <property type="evidence" value="ECO:0007669"/>
    <property type="project" value="UniProtKB-KW"/>
</dbReference>
<dbReference type="GO" id="GO:0005524">
    <property type="term" value="F:ATP binding"/>
    <property type="evidence" value="ECO:0007669"/>
    <property type="project" value="UniProtKB-KW"/>
</dbReference>
<dbReference type="GO" id="GO:0046872">
    <property type="term" value="F:metal ion binding"/>
    <property type="evidence" value="ECO:0007669"/>
    <property type="project" value="UniProtKB-KW"/>
</dbReference>
<dbReference type="Gene3D" id="1.10.510.10">
    <property type="entry name" value="Transferase(Phosphotransferase) domain 1"/>
    <property type="match status" value="1"/>
</dbReference>
<dbReference type="InterPro" id="IPR011009">
    <property type="entry name" value="Kinase-like_dom_sf"/>
</dbReference>
<organism evidence="13 15">
    <name type="scientific">Candidatus Iainarchaeum sp</name>
    <dbReference type="NCBI Taxonomy" id="3101447"/>
    <lineage>
        <taxon>Archaea</taxon>
        <taxon>Candidatus Iainarchaeota</taxon>
        <taxon>Candidatus Iainarchaeia</taxon>
        <taxon>Candidatus Iainarchaeales</taxon>
        <taxon>Candidatus Iainarchaeaceae</taxon>
        <taxon>Candidatus Iainarchaeum</taxon>
    </lineage>
</organism>
<evidence type="ECO:0000313" key="14">
    <source>
        <dbReference type="EMBL" id="MBS3057875.1"/>
    </source>
</evidence>